<name>A2FFZ1_TRIV3</name>
<reference evidence="3" key="2">
    <citation type="journal article" date="2007" name="Science">
        <title>Draft genome sequence of the sexually transmitted pathogen Trichomonas vaginalis.</title>
        <authorList>
            <person name="Carlton J.M."/>
            <person name="Hirt R.P."/>
            <person name="Silva J.C."/>
            <person name="Delcher A.L."/>
            <person name="Schatz M."/>
            <person name="Zhao Q."/>
            <person name="Wortman J.R."/>
            <person name="Bidwell S.L."/>
            <person name="Alsmark U.C.M."/>
            <person name="Besteiro S."/>
            <person name="Sicheritz-Ponten T."/>
            <person name="Noel C.J."/>
            <person name="Dacks J.B."/>
            <person name="Foster P.G."/>
            <person name="Simillion C."/>
            <person name="Van de Peer Y."/>
            <person name="Miranda-Saavedra D."/>
            <person name="Barton G.J."/>
            <person name="Westrop G.D."/>
            <person name="Mueller S."/>
            <person name="Dessi D."/>
            <person name="Fiori P.L."/>
            <person name="Ren Q."/>
            <person name="Paulsen I."/>
            <person name="Zhang H."/>
            <person name="Bastida-Corcuera F.D."/>
            <person name="Simoes-Barbosa A."/>
            <person name="Brown M.T."/>
            <person name="Hayes R.D."/>
            <person name="Mukherjee M."/>
            <person name="Okumura C.Y."/>
            <person name="Schneider R."/>
            <person name="Smith A.J."/>
            <person name="Vanacova S."/>
            <person name="Villalvazo M."/>
            <person name="Haas B.J."/>
            <person name="Pertea M."/>
            <person name="Feldblyum T.V."/>
            <person name="Utterback T.R."/>
            <person name="Shu C.L."/>
            <person name="Osoegawa K."/>
            <person name="de Jong P.J."/>
            <person name="Hrdy I."/>
            <person name="Horvathova L."/>
            <person name="Zubacova Z."/>
            <person name="Dolezal P."/>
            <person name="Malik S.B."/>
            <person name="Logsdon J.M. Jr."/>
            <person name="Henze K."/>
            <person name="Gupta A."/>
            <person name="Wang C.C."/>
            <person name="Dunne R.L."/>
            <person name="Upcroft J.A."/>
            <person name="Upcroft P."/>
            <person name="White O."/>
            <person name="Salzberg S.L."/>
            <person name="Tang P."/>
            <person name="Chiu C.-H."/>
            <person name="Lee Y.-S."/>
            <person name="Embley T.M."/>
            <person name="Coombs G.H."/>
            <person name="Mottram J.C."/>
            <person name="Tachezy J."/>
            <person name="Fraser-Liggett C.M."/>
            <person name="Johnson P.J."/>
        </authorList>
    </citation>
    <scope>NUCLEOTIDE SEQUENCE [LARGE SCALE GENOMIC DNA]</scope>
    <source>
        <strain evidence="3">G3</strain>
    </source>
</reference>
<protein>
    <recommendedName>
        <fullName evidence="2">Initiator binding domain-containing protein</fullName>
    </recommendedName>
</protein>
<dbReference type="Pfam" id="PF10416">
    <property type="entry name" value="IBD"/>
    <property type="match status" value="1"/>
</dbReference>
<evidence type="ECO:0000313" key="4">
    <source>
        <dbReference type="Proteomes" id="UP000001542"/>
    </source>
</evidence>
<dbReference type="VEuPathDB" id="TrichDB:TVAGG3_0657790"/>
<dbReference type="AlphaFoldDB" id="A2FFZ1"/>
<feature type="domain" description="Initiator binding" evidence="2">
    <location>
        <begin position="21"/>
        <end position="144"/>
    </location>
</feature>
<feature type="compositionally biased region" description="Polar residues" evidence="1">
    <location>
        <begin position="180"/>
        <end position="200"/>
    </location>
</feature>
<feature type="compositionally biased region" description="Basic and acidic residues" evidence="1">
    <location>
        <begin position="168"/>
        <end position="179"/>
    </location>
</feature>
<sequence>MKNIGMVFQLPKYWQILSDFDKYQYNCLRANLSANYSKNQRNKRIENFTEILEIIRRFCVRGDGDDWRRFLVCGYCCFPDGIAINTRQLKLLIFKCKSSINGSLHKMGLSSNIAKNEATNSLIMAIPILRDNINEMRQWTVRKFIKISDINNEDILAEPQNDYSESGESQKSEGEEDHSQSSNVNNAIPSIQNSDSSSIEEYSAGSPTIFDFYQQEIFSELDFT</sequence>
<dbReference type="Proteomes" id="UP000001542">
    <property type="component" value="Unassembled WGS sequence"/>
</dbReference>
<proteinExistence type="predicted"/>
<dbReference type="OrthoDB" id="10437382at2759"/>
<keyword evidence="4" id="KW-1185">Reference proteome</keyword>
<evidence type="ECO:0000256" key="1">
    <source>
        <dbReference type="SAM" id="MobiDB-lite"/>
    </source>
</evidence>
<dbReference type="KEGG" id="tva:4753969"/>
<dbReference type="VEuPathDB" id="TrichDB:TVAG_000300"/>
<reference evidence="3" key="1">
    <citation type="submission" date="2006-10" db="EMBL/GenBank/DDBJ databases">
        <authorList>
            <person name="Amadeo P."/>
            <person name="Zhao Q."/>
            <person name="Wortman J."/>
            <person name="Fraser-Liggett C."/>
            <person name="Carlton J."/>
        </authorList>
    </citation>
    <scope>NUCLEOTIDE SEQUENCE</scope>
    <source>
        <strain evidence="3">G3</strain>
    </source>
</reference>
<dbReference type="InParanoid" id="A2FFZ1"/>
<gene>
    <name evidence="3" type="ORF">TVAG_000300</name>
</gene>
<evidence type="ECO:0000259" key="2">
    <source>
        <dbReference type="Pfam" id="PF10416"/>
    </source>
</evidence>
<dbReference type="EMBL" id="DS113770">
    <property type="protein sequence ID" value="EAX96201.1"/>
    <property type="molecule type" value="Genomic_DNA"/>
</dbReference>
<dbReference type="RefSeq" id="XP_001309131.1">
    <property type="nucleotide sequence ID" value="XM_001309130.1"/>
</dbReference>
<feature type="region of interest" description="Disordered" evidence="1">
    <location>
        <begin position="158"/>
        <end position="202"/>
    </location>
</feature>
<dbReference type="SMR" id="A2FFZ1"/>
<dbReference type="InterPro" id="IPR018845">
    <property type="entry name" value="Initiator-bd"/>
</dbReference>
<organism evidence="3 4">
    <name type="scientific">Trichomonas vaginalis (strain ATCC PRA-98 / G3)</name>
    <dbReference type="NCBI Taxonomy" id="412133"/>
    <lineage>
        <taxon>Eukaryota</taxon>
        <taxon>Metamonada</taxon>
        <taxon>Parabasalia</taxon>
        <taxon>Trichomonadida</taxon>
        <taxon>Trichomonadidae</taxon>
        <taxon>Trichomonas</taxon>
    </lineage>
</organism>
<accession>A2FFZ1</accession>
<evidence type="ECO:0000313" key="3">
    <source>
        <dbReference type="EMBL" id="EAX96201.1"/>
    </source>
</evidence>